<dbReference type="PATRIC" id="fig|210.2441.peg.1294"/>
<sequence length="228" mass="26486">MKAFKVDLSSSENQSILKPSTRYSLSNQTHQASEVARKIYELIKNAKYSNDNIILNHNEIKEAFFSPFKPQLKTAQVFLSHSHVDRNKALEVKNYLEIQTKCKVFIDSLFWDYKNDVLNELEKYDDISEIEDAFTLILRESLQDMIEKCPYFVFLQSENSVSNQGLSQITYFAWIYEELKIANTLIASTTLKESRIKAMHVSYDATNLLRMFKLISLDSLCKKISPNL</sequence>
<evidence type="ECO:0000313" key="1">
    <source>
        <dbReference type="EMBL" id="ANH48739.1"/>
    </source>
</evidence>
<gene>
    <name evidence="1" type="ORF">AA977_06315</name>
</gene>
<organism evidence="1 2">
    <name type="scientific">Helicobacter pylori</name>
    <name type="common">Campylobacter pylori</name>
    <dbReference type="NCBI Taxonomy" id="210"/>
    <lineage>
        <taxon>Bacteria</taxon>
        <taxon>Pseudomonadati</taxon>
        <taxon>Campylobacterota</taxon>
        <taxon>Epsilonproteobacteria</taxon>
        <taxon>Campylobacterales</taxon>
        <taxon>Helicobacteraceae</taxon>
        <taxon>Helicobacter</taxon>
    </lineage>
</organism>
<accession>A0A1A9HDF5</accession>
<dbReference type="Proteomes" id="UP000078062">
    <property type="component" value="Chromosome"/>
</dbReference>
<evidence type="ECO:0000313" key="2">
    <source>
        <dbReference type="Proteomes" id="UP000078062"/>
    </source>
</evidence>
<reference evidence="1 2" key="1">
    <citation type="submission" date="2014-04" db="EMBL/GenBank/DDBJ databases">
        <title>Detecting global and local adaptation in a worldwide sample of Helicobacter pylori genomes.</title>
        <authorList>
            <person name="Montano V."/>
            <person name="Didelot X."/>
            <person name="Foll M."/>
            <person name="Linz B."/>
            <person name="Reinhardt R."/>
            <person name="Suerbaum S."/>
            <person name="Moodley Y."/>
            <person name="Jensen J.D."/>
        </authorList>
    </citation>
    <scope>NUCLEOTIDE SEQUENCE [LARGE SCALE GENOMIC DNA]</scope>
    <source>
        <strain evidence="1 2">K26A1</strain>
    </source>
</reference>
<dbReference type="RefSeq" id="WP_064434972.1">
    <property type="nucleotide sequence ID" value="NZ_CP011486.1"/>
</dbReference>
<dbReference type="AlphaFoldDB" id="A0A1A9HDF5"/>
<dbReference type="InterPro" id="IPR035897">
    <property type="entry name" value="Toll_tir_struct_dom_sf"/>
</dbReference>
<dbReference type="EMBL" id="CP011486">
    <property type="protein sequence ID" value="ANH48739.1"/>
    <property type="molecule type" value="Genomic_DNA"/>
</dbReference>
<name>A0A1A9HDF5_HELPX</name>
<dbReference type="Gene3D" id="3.40.50.10140">
    <property type="entry name" value="Toll/interleukin-1 receptor homology (TIR) domain"/>
    <property type="match status" value="1"/>
</dbReference>
<protein>
    <submittedName>
        <fullName evidence="1">TIR domain protein</fullName>
    </submittedName>
</protein>
<proteinExistence type="predicted"/>